<evidence type="ECO:0000313" key="3">
    <source>
        <dbReference type="EMBL" id="RDX88539.1"/>
    </source>
</evidence>
<keyword evidence="4" id="KW-1185">Reference proteome</keyword>
<dbReference type="CDD" id="cd01647">
    <property type="entry name" value="RT_LTR"/>
    <property type="match status" value="1"/>
</dbReference>
<dbReference type="Proteomes" id="UP000257109">
    <property type="component" value="Unassembled WGS sequence"/>
</dbReference>
<dbReference type="InterPro" id="IPR043128">
    <property type="entry name" value="Rev_trsase/Diguanyl_cyclase"/>
</dbReference>
<feature type="chain" id="PRO_5016960529" description="Reverse transcriptase domain-containing protein" evidence="1">
    <location>
        <begin position="20"/>
        <end position="235"/>
    </location>
</feature>
<feature type="non-terminal residue" evidence="3">
    <location>
        <position position="1"/>
    </location>
</feature>
<dbReference type="AlphaFoldDB" id="A0A371GDC8"/>
<evidence type="ECO:0000313" key="4">
    <source>
        <dbReference type="Proteomes" id="UP000257109"/>
    </source>
</evidence>
<proteinExistence type="predicted"/>
<comment type="caution">
    <text evidence="3">The sequence shown here is derived from an EMBL/GenBank/DDBJ whole genome shotgun (WGS) entry which is preliminary data.</text>
</comment>
<gene>
    <name evidence="3" type="ORF">CR513_29847</name>
</gene>
<dbReference type="InterPro" id="IPR053134">
    <property type="entry name" value="RNA-dir_DNA_polymerase"/>
</dbReference>
<protein>
    <recommendedName>
        <fullName evidence="2">Reverse transcriptase domain-containing protein</fullName>
    </recommendedName>
</protein>
<accession>A0A371GDC8</accession>
<evidence type="ECO:0000256" key="1">
    <source>
        <dbReference type="SAM" id="SignalP"/>
    </source>
</evidence>
<reference evidence="3" key="1">
    <citation type="submission" date="2018-05" db="EMBL/GenBank/DDBJ databases">
        <title>Draft genome of Mucuna pruriens seed.</title>
        <authorList>
            <person name="Nnadi N.E."/>
            <person name="Vos R."/>
            <person name="Hasami M.H."/>
            <person name="Devisetty U.K."/>
            <person name="Aguiy J.C."/>
        </authorList>
    </citation>
    <scope>NUCLEOTIDE SEQUENCE [LARGE SCALE GENOMIC DNA]</scope>
    <source>
        <strain evidence="3">JCA_2017</strain>
    </source>
</reference>
<dbReference type="PANTHER" id="PTHR24559">
    <property type="entry name" value="TRANSPOSON TY3-I GAG-POL POLYPROTEIN"/>
    <property type="match status" value="1"/>
</dbReference>
<feature type="domain" description="Reverse transcriptase" evidence="2">
    <location>
        <begin position="165"/>
        <end position="234"/>
    </location>
</feature>
<dbReference type="InterPro" id="IPR043502">
    <property type="entry name" value="DNA/RNA_pol_sf"/>
</dbReference>
<dbReference type="STRING" id="157652.A0A371GDC8"/>
<dbReference type="EMBL" id="QJKJ01005911">
    <property type="protein sequence ID" value="RDX88539.1"/>
    <property type="molecule type" value="Genomic_DNA"/>
</dbReference>
<dbReference type="Gene3D" id="3.10.10.10">
    <property type="entry name" value="HIV Type 1 Reverse Transcriptase, subunit A, domain 1"/>
    <property type="match status" value="1"/>
</dbReference>
<feature type="signal peptide" evidence="1">
    <location>
        <begin position="1"/>
        <end position="19"/>
    </location>
</feature>
<dbReference type="Gene3D" id="3.30.70.270">
    <property type="match status" value="1"/>
</dbReference>
<dbReference type="SUPFAM" id="SSF56672">
    <property type="entry name" value="DNA/RNA polymerases"/>
    <property type="match status" value="1"/>
</dbReference>
<name>A0A371GDC8_MUCPR</name>
<dbReference type="PANTHER" id="PTHR24559:SF457">
    <property type="entry name" value="RNA-DIRECTED DNA POLYMERASE HOMOLOG"/>
    <property type="match status" value="1"/>
</dbReference>
<dbReference type="InterPro" id="IPR000477">
    <property type="entry name" value="RT_dom"/>
</dbReference>
<organism evidence="3 4">
    <name type="scientific">Mucuna pruriens</name>
    <name type="common">Velvet bean</name>
    <name type="synonym">Dolichos pruriens</name>
    <dbReference type="NCBI Taxonomy" id="157652"/>
    <lineage>
        <taxon>Eukaryota</taxon>
        <taxon>Viridiplantae</taxon>
        <taxon>Streptophyta</taxon>
        <taxon>Embryophyta</taxon>
        <taxon>Tracheophyta</taxon>
        <taxon>Spermatophyta</taxon>
        <taxon>Magnoliopsida</taxon>
        <taxon>eudicotyledons</taxon>
        <taxon>Gunneridae</taxon>
        <taxon>Pentapetalae</taxon>
        <taxon>rosids</taxon>
        <taxon>fabids</taxon>
        <taxon>Fabales</taxon>
        <taxon>Fabaceae</taxon>
        <taxon>Papilionoideae</taxon>
        <taxon>50 kb inversion clade</taxon>
        <taxon>NPAAA clade</taxon>
        <taxon>indigoferoid/millettioid clade</taxon>
        <taxon>Phaseoleae</taxon>
        <taxon>Mucuna</taxon>
    </lineage>
</organism>
<dbReference type="Pfam" id="PF00078">
    <property type="entry name" value="RVT_1"/>
    <property type="match status" value="1"/>
</dbReference>
<evidence type="ECO:0000259" key="2">
    <source>
        <dbReference type="Pfam" id="PF00078"/>
    </source>
</evidence>
<sequence length="235" mass="26929">HNHICILAGVILAIEVSLGHDAPFGPKCSFWAEILSAFKLAKQERPTLQSRTEDLEVVNLGGGEETREIRVGKLMPRDLRQRLVELLKEYADIFAWSYRDMPSLDTAIVEHRLPLIPNTVPVQQQLRRMKSEVALKIKEGVEKKWNIGFFAVAEYPQWVTNIVLVPKKDGKVRMCVDYRDLTKASPKDNFPLLHINMLVDNTSQHALYSFMDGFSGYNQIWMALEDKEKTTFITT</sequence>
<keyword evidence="1" id="KW-0732">Signal</keyword>
<dbReference type="OrthoDB" id="6139006at2759"/>